<name>X1FSB9_9ZZZZ</name>
<dbReference type="AlphaFoldDB" id="X1FSB9"/>
<sequence length="84" mass="9447">MNELTTYLLILILINQIVILFFVIRRGIRNAPISISLVPSIGGKITRDSCEKLGGSVEEGRCIIKTVEKDREIFTDIGKIIIKF</sequence>
<keyword evidence="1" id="KW-0472">Membrane</keyword>
<gene>
    <name evidence="2" type="ORF">S03H2_19754</name>
</gene>
<evidence type="ECO:0000313" key="2">
    <source>
        <dbReference type="EMBL" id="GAH32259.1"/>
    </source>
</evidence>
<keyword evidence="1" id="KW-1133">Transmembrane helix</keyword>
<reference evidence="2" key="1">
    <citation type="journal article" date="2014" name="Front. Microbiol.">
        <title>High frequency of phylogenetically diverse reductive dehalogenase-homologous genes in deep subseafloor sedimentary metagenomes.</title>
        <authorList>
            <person name="Kawai M."/>
            <person name="Futagami T."/>
            <person name="Toyoda A."/>
            <person name="Takaki Y."/>
            <person name="Nishi S."/>
            <person name="Hori S."/>
            <person name="Arai W."/>
            <person name="Tsubouchi T."/>
            <person name="Morono Y."/>
            <person name="Uchiyama I."/>
            <person name="Ito T."/>
            <person name="Fujiyama A."/>
            <person name="Inagaki F."/>
            <person name="Takami H."/>
        </authorList>
    </citation>
    <scope>NUCLEOTIDE SEQUENCE</scope>
    <source>
        <strain evidence="2">Expedition CK06-06</strain>
    </source>
</reference>
<feature type="transmembrane region" description="Helical" evidence="1">
    <location>
        <begin position="6"/>
        <end position="24"/>
    </location>
</feature>
<comment type="caution">
    <text evidence="2">The sequence shown here is derived from an EMBL/GenBank/DDBJ whole genome shotgun (WGS) entry which is preliminary data.</text>
</comment>
<evidence type="ECO:0000256" key="1">
    <source>
        <dbReference type="SAM" id="Phobius"/>
    </source>
</evidence>
<keyword evidence="1" id="KW-0812">Transmembrane</keyword>
<protein>
    <submittedName>
        <fullName evidence="2">Uncharacterized protein</fullName>
    </submittedName>
</protein>
<accession>X1FSB9</accession>
<organism evidence="2">
    <name type="scientific">marine sediment metagenome</name>
    <dbReference type="NCBI Taxonomy" id="412755"/>
    <lineage>
        <taxon>unclassified sequences</taxon>
        <taxon>metagenomes</taxon>
        <taxon>ecological metagenomes</taxon>
    </lineage>
</organism>
<proteinExistence type="predicted"/>
<dbReference type="EMBL" id="BARU01010347">
    <property type="protein sequence ID" value="GAH32259.1"/>
    <property type="molecule type" value="Genomic_DNA"/>
</dbReference>